<dbReference type="PANTHER" id="PTHR12263">
    <property type="entry name" value="VACUOLAR ATP SYNTHASE SUBUNIT H"/>
    <property type="match status" value="1"/>
</dbReference>
<dbReference type="GO" id="GO:0046961">
    <property type="term" value="F:proton-transporting ATPase activity, rotational mechanism"/>
    <property type="evidence" value="ECO:0007669"/>
    <property type="project" value="InterPro"/>
</dbReference>
<evidence type="ECO:0000256" key="2">
    <source>
        <dbReference type="ARBA" id="ARBA00008328"/>
    </source>
</evidence>
<keyword evidence="4 9" id="KW-0812">Transmembrane</keyword>
<reference evidence="10" key="2">
    <citation type="submission" date="2025-08" db="UniProtKB">
        <authorList>
            <consortium name="Ensembl"/>
        </authorList>
    </citation>
    <scope>IDENTIFICATION</scope>
</reference>
<evidence type="ECO:0000313" key="10">
    <source>
        <dbReference type="Ensembl" id="ENSTGEP00000003012.1"/>
    </source>
</evidence>
<comment type="similarity">
    <text evidence="2">Belongs to the V-ATPase e1/e2 subunit family.</text>
</comment>
<evidence type="ECO:0000256" key="9">
    <source>
        <dbReference type="SAM" id="Phobius"/>
    </source>
</evidence>
<keyword evidence="3" id="KW-0813">Transport</keyword>
<dbReference type="InterPro" id="IPR008389">
    <property type="entry name" value="ATPase_V0-cplx_e1/e2_su"/>
</dbReference>
<keyword evidence="6 9" id="KW-1133">Transmembrane helix</keyword>
<organism evidence="10 11">
    <name type="scientific">Theropithecus gelada</name>
    <name type="common">Gelada baboon</name>
    <dbReference type="NCBI Taxonomy" id="9565"/>
    <lineage>
        <taxon>Eukaryota</taxon>
        <taxon>Metazoa</taxon>
        <taxon>Chordata</taxon>
        <taxon>Craniata</taxon>
        <taxon>Vertebrata</taxon>
        <taxon>Euteleostomi</taxon>
        <taxon>Mammalia</taxon>
        <taxon>Eutheria</taxon>
        <taxon>Euarchontoglires</taxon>
        <taxon>Primates</taxon>
        <taxon>Haplorrhini</taxon>
        <taxon>Catarrhini</taxon>
        <taxon>Cercopithecidae</taxon>
        <taxon>Cercopithecinae</taxon>
        <taxon>Theropithecus</taxon>
    </lineage>
</organism>
<dbReference type="Pfam" id="PF05493">
    <property type="entry name" value="ATP_synt_H"/>
    <property type="match status" value="1"/>
</dbReference>
<feature type="transmembrane region" description="Helical" evidence="9">
    <location>
        <begin position="6"/>
        <end position="27"/>
    </location>
</feature>
<evidence type="ECO:0000313" key="11">
    <source>
        <dbReference type="Proteomes" id="UP000694411"/>
    </source>
</evidence>
<feature type="transmembrane region" description="Helical" evidence="9">
    <location>
        <begin position="39"/>
        <end position="65"/>
    </location>
</feature>
<evidence type="ECO:0000256" key="3">
    <source>
        <dbReference type="ARBA" id="ARBA00022448"/>
    </source>
</evidence>
<accession>A0A8D2E9J5</accession>
<keyword evidence="5" id="KW-0375">Hydrogen ion transport</keyword>
<keyword evidence="8 9" id="KW-0472">Membrane</keyword>
<reference evidence="10" key="3">
    <citation type="submission" date="2025-09" db="UniProtKB">
        <authorList>
            <consortium name="Ensembl"/>
        </authorList>
    </citation>
    <scope>IDENTIFICATION</scope>
</reference>
<evidence type="ECO:0000256" key="7">
    <source>
        <dbReference type="ARBA" id="ARBA00023065"/>
    </source>
</evidence>
<comment type="subcellular location">
    <subcellularLocation>
        <location evidence="1">Membrane</location>
        <topology evidence="1">Multi-pass membrane protein</topology>
    </subcellularLocation>
</comment>
<evidence type="ECO:0000256" key="1">
    <source>
        <dbReference type="ARBA" id="ARBA00004141"/>
    </source>
</evidence>
<protein>
    <submittedName>
        <fullName evidence="10">Uncharacterized protein</fullName>
    </submittedName>
</protein>
<dbReference type="Ensembl" id="ENSTGET00000003706.1">
    <property type="protein sequence ID" value="ENSTGEP00000003012.1"/>
    <property type="gene ID" value="ENSTGEG00000002596.1"/>
</dbReference>
<evidence type="ECO:0000256" key="5">
    <source>
        <dbReference type="ARBA" id="ARBA00022781"/>
    </source>
</evidence>
<keyword evidence="11" id="KW-1185">Reference proteome</keyword>
<proteinExistence type="inferred from homology"/>
<dbReference type="GO" id="GO:0033179">
    <property type="term" value="C:proton-transporting V-type ATPase, V0 domain"/>
    <property type="evidence" value="ECO:0007669"/>
    <property type="project" value="InterPro"/>
</dbReference>
<evidence type="ECO:0000256" key="4">
    <source>
        <dbReference type="ARBA" id="ARBA00022692"/>
    </source>
</evidence>
<sequence length="86" mass="10056">MAGFLMVPLIVISMFWDFISFLVPWFIPKSLSRVVISTILVTCSVCSTAPSYCYLFWLIAILFHFCPLFGSQLKNETSWYLKHRWP</sequence>
<dbReference type="Proteomes" id="UP000694411">
    <property type="component" value="Chromosome 1"/>
</dbReference>
<keyword evidence="7" id="KW-0406">Ion transport</keyword>
<name>A0A8D2E9J5_THEGE</name>
<evidence type="ECO:0000256" key="8">
    <source>
        <dbReference type="ARBA" id="ARBA00023136"/>
    </source>
</evidence>
<dbReference type="AlphaFoldDB" id="A0A8D2E9J5"/>
<evidence type="ECO:0000256" key="6">
    <source>
        <dbReference type="ARBA" id="ARBA00022989"/>
    </source>
</evidence>
<dbReference type="PANTHER" id="PTHR12263:SF5">
    <property type="entry name" value="V-TYPE PROTON ATPASE SUBUNIT E 1"/>
    <property type="match status" value="1"/>
</dbReference>
<reference evidence="10" key="1">
    <citation type="submission" date="2018-05" db="EMBL/GenBank/DDBJ databases">
        <title>Whole genome of Theropithecus gelada.</title>
        <authorList>
            <person name="Chiou K.L."/>
            <person name="Snyder-Mackler N."/>
        </authorList>
    </citation>
    <scope>NUCLEOTIDE SEQUENCE [LARGE SCALE GENOMIC DNA]</scope>
</reference>